<organism evidence="6">
    <name type="scientific">Vibrio tasmaniensis</name>
    <dbReference type="NCBI Taxonomy" id="212663"/>
    <lineage>
        <taxon>Bacteria</taxon>
        <taxon>Pseudomonadati</taxon>
        <taxon>Pseudomonadota</taxon>
        <taxon>Gammaproteobacteria</taxon>
        <taxon>Vibrionales</taxon>
        <taxon>Vibrionaceae</taxon>
        <taxon>Vibrio</taxon>
    </lineage>
</organism>
<keyword evidence="1" id="KW-0004">4Fe-4S</keyword>
<accession>A0A0H3ZPY4</accession>
<dbReference type="SUPFAM" id="SSF54862">
    <property type="entry name" value="4Fe-4S ferredoxins"/>
    <property type="match status" value="1"/>
</dbReference>
<feature type="domain" description="4Fe-4S ferredoxin-type" evidence="5">
    <location>
        <begin position="91"/>
        <end position="122"/>
    </location>
</feature>
<dbReference type="PROSITE" id="PS00198">
    <property type="entry name" value="4FE4S_FER_1"/>
    <property type="match status" value="1"/>
</dbReference>
<feature type="domain" description="4Fe-4S ferredoxin-type" evidence="5">
    <location>
        <begin position="46"/>
        <end position="75"/>
    </location>
</feature>
<evidence type="ECO:0000256" key="1">
    <source>
        <dbReference type="ARBA" id="ARBA00022485"/>
    </source>
</evidence>
<dbReference type="InterPro" id="IPR017900">
    <property type="entry name" value="4Fe4S_Fe_S_CS"/>
</dbReference>
<evidence type="ECO:0000256" key="2">
    <source>
        <dbReference type="ARBA" id="ARBA00022723"/>
    </source>
</evidence>
<dbReference type="PROSITE" id="PS51318">
    <property type="entry name" value="TAT"/>
    <property type="match status" value="1"/>
</dbReference>
<name>A0A0H3ZPY4_9VIBR</name>
<dbReference type="InterPro" id="IPR017896">
    <property type="entry name" value="4Fe4S_Fe-S-bd"/>
</dbReference>
<evidence type="ECO:0000313" key="6">
    <source>
        <dbReference type="EMBL" id="AKN36502.1"/>
    </source>
</evidence>
<dbReference type="GO" id="GO:0051539">
    <property type="term" value="F:4 iron, 4 sulfur cluster binding"/>
    <property type="evidence" value="ECO:0007669"/>
    <property type="project" value="UniProtKB-KW"/>
</dbReference>
<dbReference type="AlphaFoldDB" id="A0A0H3ZPY4"/>
<dbReference type="Pfam" id="PF12797">
    <property type="entry name" value="Fer4_2"/>
    <property type="match status" value="1"/>
</dbReference>
<evidence type="ECO:0000256" key="4">
    <source>
        <dbReference type="ARBA" id="ARBA00023014"/>
    </source>
</evidence>
<dbReference type="PANTHER" id="PTHR43177:SF3">
    <property type="entry name" value="PROTEIN NRFC HOMOLOG"/>
    <property type="match status" value="1"/>
</dbReference>
<keyword evidence="4" id="KW-0411">Iron-sulfur</keyword>
<proteinExistence type="predicted"/>
<dbReference type="InterPro" id="IPR054822">
    <property type="entry name" value="DsrO-like"/>
</dbReference>
<evidence type="ECO:0000256" key="3">
    <source>
        <dbReference type="ARBA" id="ARBA00023004"/>
    </source>
</evidence>
<evidence type="ECO:0000259" key="5">
    <source>
        <dbReference type="PROSITE" id="PS51379"/>
    </source>
</evidence>
<protein>
    <submittedName>
        <fullName evidence="6">Tetrathionate reductase subunit B</fullName>
    </submittedName>
</protein>
<dbReference type="PROSITE" id="PS51379">
    <property type="entry name" value="4FE4S_FER_2"/>
    <property type="match status" value="3"/>
</dbReference>
<dbReference type="Pfam" id="PF13247">
    <property type="entry name" value="Fer4_11"/>
    <property type="match status" value="1"/>
</dbReference>
<dbReference type="Gene3D" id="3.30.70.20">
    <property type="match status" value="2"/>
</dbReference>
<dbReference type="EMBL" id="KP795493">
    <property type="protein sequence ID" value="AKN36502.1"/>
    <property type="molecule type" value="Genomic_DNA"/>
</dbReference>
<sequence>MASNNITRRHFLSGSIGSIATAAATSAVASQPSPTLKKSKHTGKRWGMVVDLRRCVGCQACTVACKFENNAPVGQFRTWVSDVEINTYPDTKRSFVPGLCNHCETPSCIPVCPTGATFKRDDGIVLVDSDKCWGCGSCVTACPYGARFINTETKIADKCTFCAHRLDEGLLPACQETCVGGARVFGDLNDPDSPVSKLIAENAVSVLKPSASTKPNVFYISLTHPEITNGEIEPNTWLLDLERNTDDTELTFKGATND</sequence>
<keyword evidence="2" id="KW-0479">Metal-binding</keyword>
<dbReference type="CDD" id="cd10551">
    <property type="entry name" value="PsrB"/>
    <property type="match status" value="1"/>
</dbReference>
<dbReference type="InterPro" id="IPR050954">
    <property type="entry name" value="ET_IronSulfur_Cluster-Binding"/>
</dbReference>
<keyword evidence="3" id="KW-0408">Iron</keyword>
<feature type="domain" description="4Fe-4S ferredoxin-type" evidence="5">
    <location>
        <begin position="123"/>
        <end position="152"/>
    </location>
</feature>
<reference evidence="6" key="1">
    <citation type="journal article" date="2015" name="MBio">
        <title>Eco-Evolutionary Dynamics of Episomes among Ecologically Cohesive Bacterial Populations.</title>
        <authorList>
            <person name="Xue H."/>
            <person name="Cordero O.X."/>
            <person name="Camas F.M."/>
            <person name="Trimble W."/>
            <person name="Meyer F."/>
            <person name="Guglielmini J."/>
            <person name="Rocha E.P."/>
            <person name="Polz M.F."/>
        </authorList>
    </citation>
    <scope>NUCLEOTIDE SEQUENCE</scope>
    <source>
        <strain evidence="6">FF_112</strain>
    </source>
</reference>
<dbReference type="GO" id="GO:0046872">
    <property type="term" value="F:metal ion binding"/>
    <property type="evidence" value="ECO:0007669"/>
    <property type="project" value="UniProtKB-KW"/>
</dbReference>
<dbReference type="NCBIfam" id="NF045797">
    <property type="entry name" value="DsrO"/>
    <property type="match status" value="1"/>
</dbReference>
<dbReference type="PANTHER" id="PTHR43177">
    <property type="entry name" value="PROTEIN NRFC"/>
    <property type="match status" value="1"/>
</dbReference>
<dbReference type="InterPro" id="IPR006311">
    <property type="entry name" value="TAT_signal"/>
</dbReference>